<dbReference type="PaxDb" id="4081-Solyc03g062950.1.1"/>
<dbReference type="InterPro" id="IPR027410">
    <property type="entry name" value="TCP-1-like_intermed_sf"/>
</dbReference>
<accession>K4BH44</accession>
<sequence>MVSDHFAHVAEVLPRDGDLRLVILGTFQQPASNRNNYGVRSMIVEAMNTVERKGVVTLEEGRSVENNLRVVQGIDRVNILEDDVGNGYRISSRRIELQALETLVVLELRGALEVAELKAPGFGERKS</sequence>
<dbReference type="GO" id="GO:0140662">
    <property type="term" value="F:ATP-dependent protein folding chaperone"/>
    <property type="evidence" value="ECO:0007669"/>
    <property type="project" value="InterPro"/>
</dbReference>
<evidence type="ECO:0000256" key="1">
    <source>
        <dbReference type="ARBA" id="ARBA00006607"/>
    </source>
</evidence>
<organism evidence="3">
    <name type="scientific">Solanum lycopersicum</name>
    <name type="common">Tomato</name>
    <name type="synonym">Lycopersicon esculentum</name>
    <dbReference type="NCBI Taxonomy" id="4081"/>
    <lineage>
        <taxon>Eukaryota</taxon>
        <taxon>Viridiplantae</taxon>
        <taxon>Streptophyta</taxon>
        <taxon>Embryophyta</taxon>
        <taxon>Tracheophyta</taxon>
        <taxon>Spermatophyta</taxon>
        <taxon>Magnoliopsida</taxon>
        <taxon>eudicotyledons</taxon>
        <taxon>Gunneridae</taxon>
        <taxon>Pentapetalae</taxon>
        <taxon>asterids</taxon>
        <taxon>lamiids</taxon>
        <taxon>Solanales</taxon>
        <taxon>Solanaceae</taxon>
        <taxon>Solanoideae</taxon>
        <taxon>Solaneae</taxon>
        <taxon>Solanum</taxon>
        <taxon>Solanum subgen. Lycopersicon</taxon>
    </lineage>
</organism>
<name>K4BH44_SOLLC</name>
<dbReference type="SUPFAM" id="SSF54849">
    <property type="entry name" value="GroEL-intermediate domain like"/>
    <property type="match status" value="1"/>
</dbReference>
<keyword evidence="2" id="KW-0143">Chaperone</keyword>
<reference evidence="3" key="1">
    <citation type="journal article" date="2012" name="Nature">
        <title>The tomato genome sequence provides insights into fleshy fruit evolution.</title>
        <authorList>
            <consortium name="Tomato Genome Consortium"/>
        </authorList>
    </citation>
    <scope>NUCLEOTIDE SEQUENCE [LARGE SCALE GENOMIC DNA]</scope>
    <source>
        <strain evidence="3">cv. Heinz 1706</strain>
    </source>
</reference>
<proteinExistence type="inferred from homology"/>
<evidence type="ECO:0000256" key="2">
    <source>
        <dbReference type="ARBA" id="ARBA00023186"/>
    </source>
</evidence>
<comment type="similarity">
    <text evidence="1">Belongs to the chaperonin (HSP60) family.</text>
</comment>
<evidence type="ECO:0000313" key="4">
    <source>
        <dbReference type="Proteomes" id="UP000004994"/>
    </source>
</evidence>
<dbReference type="STRING" id="4081.K4BH44"/>
<dbReference type="InterPro" id="IPR027409">
    <property type="entry name" value="GroEL-like_apical_dom_sf"/>
</dbReference>
<dbReference type="InterPro" id="IPR001844">
    <property type="entry name" value="Cpn60/GroEL"/>
</dbReference>
<protein>
    <submittedName>
        <fullName evidence="3">Uncharacterized protein</fullName>
    </submittedName>
</protein>
<dbReference type="Gene3D" id="3.50.7.10">
    <property type="entry name" value="GroEL"/>
    <property type="match status" value="1"/>
</dbReference>
<dbReference type="HOGENOM" id="CLU_1974398_0_0_1"/>
<dbReference type="GO" id="GO:0042026">
    <property type="term" value="P:protein refolding"/>
    <property type="evidence" value="ECO:0007669"/>
    <property type="project" value="InterPro"/>
</dbReference>
<dbReference type="PhylomeDB" id="K4BH44"/>
<dbReference type="Proteomes" id="UP000004994">
    <property type="component" value="Chromosome 3"/>
</dbReference>
<dbReference type="InParanoid" id="K4BH44"/>
<dbReference type="eggNOG" id="KOG0356">
    <property type="taxonomic scope" value="Eukaryota"/>
</dbReference>
<dbReference type="PANTHER" id="PTHR45633">
    <property type="entry name" value="60 KDA HEAT SHOCK PROTEIN, MITOCHONDRIAL"/>
    <property type="match status" value="1"/>
</dbReference>
<dbReference type="AlphaFoldDB" id="K4BH44"/>
<keyword evidence="4" id="KW-1185">Reference proteome</keyword>
<dbReference type="EnsemblPlants" id="Solyc03g062950.1.1">
    <property type="protein sequence ID" value="Solyc03g062950.1.1"/>
    <property type="gene ID" value="Solyc03g062950.1"/>
</dbReference>
<evidence type="ECO:0000313" key="3">
    <source>
        <dbReference type="EnsemblPlants" id="Solyc03g062950.1.1"/>
    </source>
</evidence>
<reference evidence="3" key="2">
    <citation type="submission" date="2015-06" db="UniProtKB">
        <authorList>
            <consortium name="EnsemblPlants"/>
        </authorList>
    </citation>
    <scope>IDENTIFICATION</scope>
    <source>
        <strain evidence="3">cv. Heinz 1706</strain>
    </source>
</reference>
<dbReference type="Gramene" id="Solyc03g062950.1.1">
    <property type="protein sequence ID" value="Solyc03g062950.1.1"/>
    <property type="gene ID" value="Solyc03g062950.1"/>
</dbReference>